<keyword evidence="3" id="KW-1185">Reference proteome</keyword>
<evidence type="ECO:0000313" key="2">
    <source>
        <dbReference type="EMBL" id="GBP47370.1"/>
    </source>
</evidence>
<gene>
    <name evidence="2" type="ORF">EVAR_38972_1</name>
</gene>
<accession>A0A4C1W905</accession>
<dbReference type="AlphaFoldDB" id="A0A4C1W905"/>
<protein>
    <submittedName>
        <fullName evidence="2">Uncharacterized protein</fullName>
    </submittedName>
</protein>
<evidence type="ECO:0000256" key="1">
    <source>
        <dbReference type="SAM" id="MobiDB-lite"/>
    </source>
</evidence>
<proteinExistence type="predicted"/>
<evidence type="ECO:0000313" key="3">
    <source>
        <dbReference type="Proteomes" id="UP000299102"/>
    </source>
</evidence>
<dbReference type="EMBL" id="BGZK01000500">
    <property type="protein sequence ID" value="GBP47370.1"/>
    <property type="molecule type" value="Genomic_DNA"/>
</dbReference>
<feature type="region of interest" description="Disordered" evidence="1">
    <location>
        <begin position="41"/>
        <end position="63"/>
    </location>
</feature>
<comment type="caution">
    <text evidence="2">The sequence shown here is derived from an EMBL/GenBank/DDBJ whole genome shotgun (WGS) entry which is preliminary data.</text>
</comment>
<sequence>MQDYYPIYSRFYYCCSNCCGPCGSQCGCCAPASFEVSLRNQNLDRKQHTPEATQNPSVDTSASKSASVARLTVPLQTKWAWCTARVITPAAGRLCPASGPVSHHASATIPRPSPG</sequence>
<dbReference type="Proteomes" id="UP000299102">
    <property type="component" value="Unassembled WGS sequence"/>
</dbReference>
<name>A0A4C1W905_EUMVA</name>
<feature type="region of interest" description="Disordered" evidence="1">
    <location>
        <begin position="96"/>
        <end position="115"/>
    </location>
</feature>
<organism evidence="2 3">
    <name type="scientific">Eumeta variegata</name>
    <name type="common">Bagworm moth</name>
    <name type="synonym">Eumeta japonica</name>
    <dbReference type="NCBI Taxonomy" id="151549"/>
    <lineage>
        <taxon>Eukaryota</taxon>
        <taxon>Metazoa</taxon>
        <taxon>Ecdysozoa</taxon>
        <taxon>Arthropoda</taxon>
        <taxon>Hexapoda</taxon>
        <taxon>Insecta</taxon>
        <taxon>Pterygota</taxon>
        <taxon>Neoptera</taxon>
        <taxon>Endopterygota</taxon>
        <taxon>Lepidoptera</taxon>
        <taxon>Glossata</taxon>
        <taxon>Ditrysia</taxon>
        <taxon>Tineoidea</taxon>
        <taxon>Psychidae</taxon>
        <taxon>Oiketicinae</taxon>
        <taxon>Eumeta</taxon>
    </lineage>
</organism>
<feature type="compositionally biased region" description="Polar residues" evidence="1">
    <location>
        <begin position="50"/>
        <end position="63"/>
    </location>
</feature>
<reference evidence="2 3" key="1">
    <citation type="journal article" date="2019" name="Commun. Biol.">
        <title>The bagworm genome reveals a unique fibroin gene that provides high tensile strength.</title>
        <authorList>
            <person name="Kono N."/>
            <person name="Nakamura H."/>
            <person name="Ohtoshi R."/>
            <person name="Tomita M."/>
            <person name="Numata K."/>
            <person name="Arakawa K."/>
        </authorList>
    </citation>
    <scope>NUCLEOTIDE SEQUENCE [LARGE SCALE GENOMIC DNA]</scope>
</reference>